<evidence type="ECO:0000259" key="2">
    <source>
        <dbReference type="Pfam" id="PF15633"/>
    </source>
</evidence>
<reference evidence="3 4" key="1">
    <citation type="submission" date="2018-04" db="EMBL/GenBank/DDBJ databases">
        <title>The genome of golden apple snail Pomacea canaliculata provides insight into stress tolerance and invasive adaptation.</title>
        <authorList>
            <person name="Liu C."/>
            <person name="Liu B."/>
            <person name="Ren Y."/>
            <person name="Zhang Y."/>
            <person name="Wang H."/>
            <person name="Li S."/>
            <person name="Jiang F."/>
            <person name="Yin L."/>
            <person name="Zhang G."/>
            <person name="Qian W."/>
            <person name="Fan W."/>
        </authorList>
    </citation>
    <scope>NUCLEOTIDE SEQUENCE [LARGE SCALE GENOMIC DNA]</scope>
    <source>
        <strain evidence="3">SZHN2017</strain>
        <tissue evidence="3">Muscle</tissue>
    </source>
</reference>
<dbReference type="SUPFAM" id="SSF57903">
    <property type="entry name" value="FYVE/PHD zinc finger"/>
    <property type="match status" value="1"/>
</dbReference>
<gene>
    <name evidence="3" type="ORF">C0Q70_21531</name>
</gene>
<dbReference type="Gene3D" id="3.30.40.10">
    <property type="entry name" value="Zinc/RING finger domain, C3HC4 (zinc finger)"/>
    <property type="match status" value="1"/>
</dbReference>
<dbReference type="InterPro" id="IPR011011">
    <property type="entry name" value="Znf_FYVE_PHD"/>
</dbReference>
<feature type="domain" description="Tox-ART-HYD1" evidence="2">
    <location>
        <begin position="9"/>
        <end position="90"/>
    </location>
</feature>
<evidence type="ECO:0000256" key="1">
    <source>
        <dbReference type="SAM" id="MobiDB-lite"/>
    </source>
</evidence>
<evidence type="ECO:0000313" key="3">
    <source>
        <dbReference type="EMBL" id="PVD18972.1"/>
    </source>
</evidence>
<dbReference type="Pfam" id="PF15633">
    <property type="entry name" value="Tox-ART-HYD1"/>
    <property type="match status" value="1"/>
</dbReference>
<comment type="caution">
    <text evidence="3">The sequence shown here is derived from an EMBL/GenBank/DDBJ whole genome shotgun (WGS) entry which is preliminary data.</text>
</comment>
<protein>
    <recommendedName>
        <fullName evidence="2">Tox-ART-HYD1 domain-containing protein</fullName>
    </recommendedName>
</protein>
<dbReference type="EMBL" id="PZQS01000014">
    <property type="protein sequence ID" value="PVD18972.1"/>
    <property type="molecule type" value="Genomic_DNA"/>
</dbReference>
<dbReference type="Proteomes" id="UP000245119">
    <property type="component" value="Linkage Group LG14"/>
</dbReference>
<accession>A0A2T7NCV9</accession>
<keyword evidence="4" id="KW-1185">Reference proteome</keyword>
<organism evidence="3 4">
    <name type="scientific">Pomacea canaliculata</name>
    <name type="common">Golden apple snail</name>
    <dbReference type="NCBI Taxonomy" id="400727"/>
    <lineage>
        <taxon>Eukaryota</taxon>
        <taxon>Metazoa</taxon>
        <taxon>Spiralia</taxon>
        <taxon>Lophotrochozoa</taxon>
        <taxon>Mollusca</taxon>
        <taxon>Gastropoda</taxon>
        <taxon>Caenogastropoda</taxon>
        <taxon>Architaenioglossa</taxon>
        <taxon>Ampullarioidea</taxon>
        <taxon>Ampullariidae</taxon>
        <taxon>Pomacea</taxon>
    </lineage>
</organism>
<dbReference type="InterPro" id="IPR028920">
    <property type="entry name" value="Tox-ART-HYD1_dom"/>
</dbReference>
<proteinExistence type="predicted"/>
<name>A0A2T7NCV9_POMCA</name>
<dbReference type="OrthoDB" id="10018316at2759"/>
<sequence>MSEEEKETVYHYTDEESAKKIIEDGTIKQSISSDSANAVFGTGTYVTTLPPSHGKEAIARNNYDDMKGLQERKINEGKVDVAIKMEDYAIIQTSLIETMLLLSEITRQHWKPVENVSKCFNRSCRRPFSLLDRYHHCRRYAKHAIEEGQSDEGASRNISQVFVQMRLRSQQSGRDNQSRRKGPRDGGWRNRLNMNAECERLIRRLP</sequence>
<feature type="region of interest" description="Disordered" evidence="1">
    <location>
        <begin position="167"/>
        <end position="190"/>
    </location>
</feature>
<dbReference type="InterPro" id="IPR013083">
    <property type="entry name" value="Znf_RING/FYVE/PHD"/>
</dbReference>
<evidence type="ECO:0000313" key="4">
    <source>
        <dbReference type="Proteomes" id="UP000245119"/>
    </source>
</evidence>
<dbReference type="AlphaFoldDB" id="A0A2T7NCV9"/>